<keyword evidence="3" id="KW-1185">Reference proteome</keyword>
<feature type="domain" description="Integrase catalytic" evidence="1">
    <location>
        <begin position="1"/>
        <end position="71"/>
    </location>
</feature>
<dbReference type="GO" id="GO:0015074">
    <property type="term" value="P:DNA integration"/>
    <property type="evidence" value="ECO:0007669"/>
    <property type="project" value="InterPro"/>
</dbReference>
<dbReference type="Pfam" id="PF13683">
    <property type="entry name" value="rve_3"/>
    <property type="match status" value="1"/>
</dbReference>
<evidence type="ECO:0000259" key="1">
    <source>
        <dbReference type="PROSITE" id="PS50994"/>
    </source>
</evidence>
<accession>A0A969TWV3</accession>
<feature type="non-terminal residue" evidence="2">
    <location>
        <position position="1"/>
    </location>
</feature>
<comment type="caution">
    <text evidence="2">The sequence shown here is derived from an EMBL/GenBank/DDBJ whole genome shotgun (WGS) entry which is preliminary data.</text>
</comment>
<sequence>LSMSRKGDPFDNACIESFHASLKKELVHRTRFRTKAEASHAVTRYIAGYYNRKRRHSTIGHVSPQAFEETYHQAKHDKADDVAS</sequence>
<dbReference type="PANTHER" id="PTHR46889:SF4">
    <property type="entry name" value="TRANSPOSASE INSO FOR INSERTION SEQUENCE ELEMENT IS911B-RELATED"/>
    <property type="match status" value="1"/>
</dbReference>
<dbReference type="EMBL" id="JAATHJ010000080">
    <property type="protein sequence ID" value="NJP39426.1"/>
    <property type="molecule type" value="Genomic_DNA"/>
</dbReference>
<evidence type="ECO:0000313" key="3">
    <source>
        <dbReference type="Proteomes" id="UP000752012"/>
    </source>
</evidence>
<dbReference type="SUPFAM" id="SSF53098">
    <property type="entry name" value="Ribonuclease H-like"/>
    <property type="match status" value="1"/>
</dbReference>
<dbReference type="InterPro" id="IPR012337">
    <property type="entry name" value="RNaseH-like_sf"/>
</dbReference>
<dbReference type="AlphaFoldDB" id="A0A969TWV3"/>
<organism evidence="2 3">
    <name type="scientific">Alkalicoccus luteus</name>
    <dbReference type="NCBI Taxonomy" id="1237094"/>
    <lineage>
        <taxon>Bacteria</taxon>
        <taxon>Bacillati</taxon>
        <taxon>Bacillota</taxon>
        <taxon>Bacilli</taxon>
        <taxon>Bacillales</taxon>
        <taxon>Bacillaceae</taxon>
        <taxon>Alkalicoccus</taxon>
    </lineage>
</organism>
<proteinExistence type="predicted"/>
<dbReference type="PANTHER" id="PTHR46889">
    <property type="entry name" value="TRANSPOSASE INSF FOR INSERTION SEQUENCE IS3B-RELATED"/>
    <property type="match status" value="1"/>
</dbReference>
<dbReference type="InterPro" id="IPR001584">
    <property type="entry name" value="Integrase_cat-core"/>
</dbReference>
<name>A0A969TWV3_9BACI</name>
<dbReference type="Proteomes" id="UP000752012">
    <property type="component" value="Unassembled WGS sequence"/>
</dbReference>
<dbReference type="PROSITE" id="PS50994">
    <property type="entry name" value="INTEGRASE"/>
    <property type="match status" value="1"/>
</dbReference>
<dbReference type="Gene3D" id="3.30.420.10">
    <property type="entry name" value="Ribonuclease H-like superfamily/Ribonuclease H"/>
    <property type="match status" value="1"/>
</dbReference>
<dbReference type="RefSeq" id="WP_168009794.1">
    <property type="nucleotide sequence ID" value="NZ_JAATHJ010000080.1"/>
</dbReference>
<reference evidence="2 3" key="1">
    <citation type="submission" date="2020-03" db="EMBL/GenBank/DDBJ databases">
        <title>Assessment of the enzymatic potential of alkaline-tolerant lipase obtained from Bacillus luteus H11 (technogenic soil) for the bioremediation of saline soils contaminated with petroleum substances.</title>
        <authorList>
            <person name="Kalwasinska A."/>
        </authorList>
    </citation>
    <scope>NUCLEOTIDE SEQUENCE [LARGE SCALE GENOMIC DNA]</scope>
    <source>
        <strain evidence="2 3">H11</strain>
    </source>
</reference>
<dbReference type="GO" id="GO:0003676">
    <property type="term" value="F:nucleic acid binding"/>
    <property type="evidence" value="ECO:0007669"/>
    <property type="project" value="InterPro"/>
</dbReference>
<protein>
    <submittedName>
        <fullName evidence="2">Transposase</fullName>
    </submittedName>
</protein>
<evidence type="ECO:0000313" key="2">
    <source>
        <dbReference type="EMBL" id="NJP39426.1"/>
    </source>
</evidence>
<dbReference type="InterPro" id="IPR036397">
    <property type="entry name" value="RNaseH_sf"/>
</dbReference>
<gene>
    <name evidence="2" type="ORF">HCN83_17870</name>
</gene>
<dbReference type="InterPro" id="IPR050900">
    <property type="entry name" value="Transposase_IS3/IS150/IS904"/>
</dbReference>